<evidence type="ECO:0000313" key="1">
    <source>
        <dbReference type="EMBL" id="GFS93282.1"/>
    </source>
</evidence>
<keyword evidence="2" id="KW-1185">Reference proteome</keyword>
<evidence type="ECO:0000313" key="2">
    <source>
        <dbReference type="Proteomes" id="UP000887013"/>
    </source>
</evidence>
<gene>
    <name evidence="1" type="ORF">NPIL_27641</name>
</gene>
<dbReference type="EMBL" id="BMAW01053875">
    <property type="protein sequence ID" value="GFS93282.1"/>
    <property type="molecule type" value="Genomic_DNA"/>
</dbReference>
<sequence>MNQAQSKWTSVIEENLIHQRLDILRETELDPYHEQRVLALQ</sequence>
<organism evidence="1 2">
    <name type="scientific">Nephila pilipes</name>
    <name type="common">Giant wood spider</name>
    <name type="synonym">Nephila maculata</name>
    <dbReference type="NCBI Taxonomy" id="299642"/>
    <lineage>
        <taxon>Eukaryota</taxon>
        <taxon>Metazoa</taxon>
        <taxon>Ecdysozoa</taxon>
        <taxon>Arthropoda</taxon>
        <taxon>Chelicerata</taxon>
        <taxon>Arachnida</taxon>
        <taxon>Araneae</taxon>
        <taxon>Araneomorphae</taxon>
        <taxon>Entelegynae</taxon>
        <taxon>Araneoidea</taxon>
        <taxon>Nephilidae</taxon>
        <taxon>Nephila</taxon>
    </lineage>
</organism>
<proteinExistence type="predicted"/>
<dbReference type="AlphaFoldDB" id="A0A8X6N4F3"/>
<accession>A0A8X6N4F3</accession>
<comment type="caution">
    <text evidence="1">The sequence shown here is derived from an EMBL/GenBank/DDBJ whole genome shotgun (WGS) entry which is preliminary data.</text>
</comment>
<name>A0A8X6N4F3_NEPPI</name>
<protein>
    <submittedName>
        <fullName evidence="1">Uncharacterized protein</fullName>
    </submittedName>
</protein>
<dbReference type="Proteomes" id="UP000887013">
    <property type="component" value="Unassembled WGS sequence"/>
</dbReference>
<feature type="non-terminal residue" evidence="1">
    <location>
        <position position="1"/>
    </location>
</feature>
<reference evidence="1" key="1">
    <citation type="submission" date="2020-08" db="EMBL/GenBank/DDBJ databases">
        <title>Multicomponent nature underlies the extraordinary mechanical properties of spider dragline silk.</title>
        <authorList>
            <person name="Kono N."/>
            <person name="Nakamura H."/>
            <person name="Mori M."/>
            <person name="Yoshida Y."/>
            <person name="Ohtoshi R."/>
            <person name="Malay A.D."/>
            <person name="Moran D.A.P."/>
            <person name="Tomita M."/>
            <person name="Numata K."/>
            <person name="Arakawa K."/>
        </authorList>
    </citation>
    <scope>NUCLEOTIDE SEQUENCE</scope>
</reference>